<gene>
    <name evidence="1" type="ORF">MRATA1EN1_LOCUS22104</name>
</gene>
<protein>
    <submittedName>
        <fullName evidence="1">Uncharacterized protein</fullName>
    </submittedName>
</protein>
<organism evidence="1 2">
    <name type="scientific">Rangifer tarandus platyrhynchus</name>
    <name type="common">Svalbard reindeer</name>
    <dbReference type="NCBI Taxonomy" id="3082113"/>
    <lineage>
        <taxon>Eukaryota</taxon>
        <taxon>Metazoa</taxon>
        <taxon>Chordata</taxon>
        <taxon>Craniata</taxon>
        <taxon>Vertebrata</taxon>
        <taxon>Euteleostomi</taxon>
        <taxon>Mammalia</taxon>
        <taxon>Eutheria</taxon>
        <taxon>Laurasiatheria</taxon>
        <taxon>Artiodactyla</taxon>
        <taxon>Ruminantia</taxon>
        <taxon>Pecora</taxon>
        <taxon>Cervidae</taxon>
        <taxon>Odocoileinae</taxon>
        <taxon>Rangifer</taxon>
    </lineage>
</organism>
<dbReference type="EMBL" id="OX459969">
    <property type="protein sequence ID" value="CAI9173142.1"/>
    <property type="molecule type" value="Genomic_DNA"/>
</dbReference>
<dbReference type="Proteomes" id="UP001176941">
    <property type="component" value="Chromosome 33"/>
</dbReference>
<evidence type="ECO:0000313" key="2">
    <source>
        <dbReference type="Proteomes" id="UP001176941"/>
    </source>
</evidence>
<name>A0ABN8ZK44_RANTA</name>
<proteinExistence type="predicted"/>
<reference evidence="1" key="1">
    <citation type="submission" date="2023-04" db="EMBL/GenBank/DDBJ databases">
        <authorList>
            <consortium name="ELIXIR-Norway"/>
        </authorList>
    </citation>
    <scope>NUCLEOTIDE SEQUENCE [LARGE SCALE GENOMIC DNA]</scope>
</reference>
<keyword evidence="2" id="KW-1185">Reference proteome</keyword>
<accession>A0ABN8ZK44</accession>
<sequence length="134" mass="13472">MPLTWIPLYLRAGWGPARATGSPRAASGAHAGCSGPRPLPLGVFSTPAAEGSVRCAAPPARLLAAGVDAGTAGAPALPARLGCPLPLDPVPPPLLSTWVAAAHPAGGLWGSHGPGYGLRRLPIPVWDPLVPDHL</sequence>
<evidence type="ECO:0000313" key="1">
    <source>
        <dbReference type="EMBL" id="CAI9173142.1"/>
    </source>
</evidence>